<dbReference type="InterPro" id="IPR023606">
    <property type="entry name" value="CoA-Trfase_III_dom_1_sf"/>
</dbReference>
<dbReference type="EC" id="2.8.3.-" evidence="2"/>
<comment type="caution">
    <text evidence="2">The sequence shown here is derived from an EMBL/GenBank/DDBJ whole genome shotgun (WGS) entry which is preliminary data.</text>
</comment>
<dbReference type="InterPro" id="IPR044855">
    <property type="entry name" value="CoA-Trfase_III_dom3_sf"/>
</dbReference>
<evidence type="ECO:0000313" key="2">
    <source>
        <dbReference type="EMBL" id="MEX0408626.1"/>
    </source>
</evidence>
<organism evidence="2 3">
    <name type="scientific">Aquibium pacificus</name>
    <dbReference type="NCBI Taxonomy" id="3153579"/>
    <lineage>
        <taxon>Bacteria</taxon>
        <taxon>Pseudomonadati</taxon>
        <taxon>Pseudomonadota</taxon>
        <taxon>Alphaproteobacteria</taxon>
        <taxon>Hyphomicrobiales</taxon>
        <taxon>Phyllobacteriaceae</taxon>
        <taxon>Aquibium</taxon>
    </lineage>
</organism>
<keyword evidence="3" id="KW-1185">Reference proteome</keyword>
<reference evidence="2 3" key="1">
    <citation type="submission" date="2024-05" db="EMBL/GenBank/DDBJ databases">
        <authorList>
            <person name="Jiang F."/>
        </authorList>
    </citation>
    <scope>NUCLEOTIDE SEQUENCE [LARGE SCALE GENOMIC DNA]</scope>
    <source>
        <strain evidence="2 3">LZ166</strain>
    </source>
</reference>
<evidence type="ECO:0000256" key="1">
    <source>
        <dbReference type="ARBA" id="ARBA00022679"/>
    </source>
</evidence>
<dbReference type="Gene3D" id="3.40.50.10540">
    <property type="entry name" value="Crotonobetainyl-coa:carnitine coa-transferase, domain 1"/>
    <property type="match status" value="1"/>
</dbReference>
<sequence>MAGLLEGIRVLDLTTMGTGPYATQILGEYGAEIIKLESPEGDPIRNVGPARHPKMSAIFLAIGAGKRSVVLDLRKPEARPVFERLVNRADVVIHNMRDPAARKLGLTFEDLRQINEGIVLCAILGFDRGGPYSDRPAYDDLIQGLVALPDLMRRSGGENQYVPLAVADRITGLYAAEAVLAAIVARLRSGQAQSVVVPMFEALAGFVLGDHIYGHSFVPPEGPIGYPRHLNPYRRPFATSDGHIGVLPYTDQQWQSLFRVIGAPELGEDPRFAGLYTRTANIAALYEIVGQHIATRPSAEWLDLFQAADVPAMRTNTLDNVLDDPQLQATGFAREEDHPTEGRILRLRGAVRWQGEADAPQPRPAPRLGEHGAEVLREAGLDEESIAALVRAGALRLPEYADAVGDSAGGGRAK</sequence>
<accession>A0ABV3SPA8</accession>
<dbReference type="GO" id="GO:0016740">
    <property type="term" value="F:transferase activity"/>
    <property type="evidence" value="ECO:0007669"/>
    <property type="project" value="UniProtKB-KW"/>
</dbReference>
<dbReference type="Proteomes" id="UP001556692">
    <property type="component" value="Unassembled WGS sequence"/>
</dbReference>
<proteinExistence type="predicted"/>
<dbReference type="PANTHER" id="PTHR48207:SF4">
    <property type="entry name" value="BLL6097 PROTEIN"/>
    <property type="match status" value="1"/>
</dbReference>
<dbReference type="SUPFAM" id="SSF89796">
    <property type="entry name" value="CoA-transferase family III (CaiB/BaiF)"/>
    <property type="match status" value="1"/>
</dbReference>
<dbReference type="Gene3D" id="3.30.1540.10">
    <property type="entry name" value="formyl-coa transferase, domain 3"/>
    <property type="match status" value="1"/>
</dbReference>
<keyword evidence="1 2" id="KW-0808">Transferase</keyword>
<dbReference type="InterPro" id="IPR003673">
    <property type="entry name" value="CoA-Trfase_fam_III"/>
</dbReference>
<dbReference type="PANTHER" id="PTHR48207">
    <property type="entry name" value="SUCCINATE--HYDROXYMETHYLGLUTARATE COA-TRANSFERASE"/>
    <property type="match status" value="1"/>
</dbReference>
<evidence type="ECO:0000313" key="3">
    <source>
        <dbReference type="Proteomes" id="UP001556692"/>
    </source>
</evidence>
<dbReference type="RefSeq" id="WP_367956502.1">
    <property type="nucleotide sequence ID" value="NZ_JBDPGJ010000006.1"/>
</dbReference>
<dbReference type="EMBL" id="JBDPGJ010000006">
    <property type="protein sequence ID" value="MEX0408626.1"/>
    <property type="molecule type" value="Genomic_DNA"/>
</dbReference>
<name>A0ABV3SPA8_9HYPH</name>
<dbReference type="InterPro" id="IPR050483">
    <property type="entry name" value="CoA-transferase_III_domain"/>
</dbReference>
<gene>
    <name evidence="2" type="ORF">ABGN05_23495</name>
</gene>
<dbReference type="Pfam" id="PF02515">
    <property type="entry name" value="CoA_transf_3"/>
    <property type="match status" value="1"/>
</dbReference>
<protein>
    <submittedName>
        <fullName evidence="2">CoA transferase</fullName>
        <ecNumber evidence="2">2.8.3.-</ecNumber>
    </submittedName>
</protein>